<evidence type="ECO:0000256" key="12">
    <source>
        <dbReference type="ARBA" id="ARBA00023027"/>
    </source>
</evidence>
<dbReference type="Pfam" id="PF13098">
    <property type="entry name" value="Thioredoxin_2"/>
    <property type="match status" value="1"/>
</dbReference>
<feature type="transmembrane region" description="Helical" evidence="18">
    <location>
        <begin position="196"/>
        <end position="219"/>
    </location>
</feature>
<keyword evidence="3 18" id="KW-0813">Transport</keyword>
<dbReference type="Gene3D" id="3.40.30.10">
    <property type="entry name" value="Glutaredoxin"/>
    <property type="match status" value="1"/>
</dbReference>
<feature type="disulfide bond" description="Redox-active" evidence="18">
    <location>
        <begin position="524"/>
        <end position="527"/>
    </location>
</feature>
<evidence type="ECO:0000256" key="5">
    <source>
        <dbReference type="ARBA" id="ARBA00022519"/>
    </source>
</evidence>
<keyword evidence="5 18" id="KW-0997">Cell inner membrane</keyword>
<dbReference type="SUPFAM" id="SSF74863">
    <property type="entry name" value="Thiol:disulfide interchange protein DsbD, N-terminal domain (DsbD-alpha)"/>
    <property type="match status" value="1"/>
</dbReference>
<dbReference type="PANTHER" id="PTHR32234:SF0">
    <property type="entry name" value="THIOL:DISULFIDE INTERCHANGE PROTEIN DSBD"/>
    <property type="match status" value="1"/>
</dbReference>
<evidence type="ECO:0000256" key="15">
    <source>
        <dbReference type="ARBA" id="ARBA00023284"/>
    </source>
</evidence>
<evidence type="ECO:0000256" key="13">
    <source>
        <dbReference type="ARBA" id="ARBA00023136"/>
    </source>
</evidence>
<feature type="transmembrane region" description="Helical" evidence="18">
    <location>
        <begin position="240"/>
        <end position="265"/>
    </location>
</feature>
<dbReference type="HAMAP" id="MF_00399">
    <property type="entry name" value="DbsD"/>
    <property type="match status" value="1"/>
</dbReference>
<feature type="transmembrane region" description="Helical" evidence="18">
    <location>
        <begin position="443"/>
        <end position="460"/>
    </location>
</feature>
<dbReference type="GO" id="GO:0047134">
    <property type="term" value="F:protein-disulfide reductase [NAD(P)H] activity"/>
    <property type="evidence" value="ECO:0007669"/>
    <property type="project" value="UniProtKB-EC"/>
</dbReference>
<keyword evidence="21" id="KW-1185">Reference proteome</keyword>
<evidence type="ECO:0000256" key="4">
    <source>
        <dbReference type="ARBA" id="ARBA00022475"/>
    </source>
</evidence>
<feature type="transmembrane region" description="Helical" evidence="18">
    <location>
        <begin position="356"/>
        <end position="376"/>
    </location>
</feature>
<dbReference type="InterPro" id="IPR036249">
    <property type="entry name" value="Thioredoxin-like_sf"/>
</dbReference>
<feature type="transmembrane region" description="Helical" evidence="18">
    <location>
        <begin position="411"/>
        <end position="431"/>
    </location>
</feature>
<evidence type="ECO:0000256" key="9">
    <source>
        <dbReference type="ARBA" id="ARBA00022982"/>
    </source>
</evidence>
<dbReference type="Proteomes" id="UP001166947">
    <property type="component" value="Unassembled WGS sequence"/>
</dbReference>
<evidence type="ECO:0000256" key="2">
    <source>
        <dbReference type="ARBA" id="ARBA00007241"/>
    </source>
</evidence>
<keyword evidence="4 18" id="KW-1003">Cell membrane</keyword>
<dbReference type="InterPro" id="IPR003834">
    <property type="entry name" value="Cyt_c_assmbl_TM_dom"/>
</dbReference>
<name>A0ABT2FHH5_9NEIS</name>
<evidence type="ECO:0000256" key="17">
    <source>
        <dbReference type="ARBA" id="ARBA00047804"/>
    </source>
</evidence>
<dbReference type="SUPFAM" id="SSF52833">
    <property type="entry name" value="Thioredoxin-like"/>
    <property type="match status" value="1"/>
</dbReference>
<evidence type="ECO:0000256" key="7">
    <source>
        <dbReference type="ARBA" id="ARBA00022729"/>
    </source>
</evidence>
<comment type="subcellular location">
    <subcellularLocation>
        <location evidence="1 18">Cell inner membrane</location>
        <topology evidence="1 18">Multi-pass membrane protein</topology>
    </subcellularLocation>
</comment>
<proteinExistence type="inferred from homology"/>
<reference evidence="20" key="1">
    <citation type="submission" date="2022-08" db="EMBL/GenBank/DDBJ databases">
        <authorList>
            <person name="Volokhov D.V."/>
            <person name="Furtak V.A."/>
            <person name="Zagorodnyaya T.A."/>
        </authorList>
    </citation>
    <scope>NUCLEOTIDE SEQUENCE</scope>
    <source>
        <strain evidence="20">CSL10203-ORH2</strain>
    </source>
</reference>
<evidence type="ECO:0000256" key="14">
    <source>
        <dbReference type="ARBA" id="ARBA00023157"/>
    </source>
</evidence>
<comment type="function">
    <text evidence="18">Required to facilitate the formation of correct disulfide bonds in some periplasmic proteins and for the assembly of the periplasmic c-type cytochromes. Acts by transferring electrons from cytoplasmic thioredoxin to the periplasm. This transfer involves a cascade of disulfide bond formation and reduction steps.</text>
</comment>
<protein>
    <recommendedName>
        <fullName evidence="18">Thiol:disulfide interchange protein DsbD</fullName>
        <ecNumber evidence="18">1.8.1.8</ecNumber>
    </recommendedName>
    <alternativeName>
        <fullName evidence="18">Protein-disulfide reductase</fullName>
        <shortName evidence="18">Disulfide reductase</shortName>
    </alternativeName>
</protein>
<dbReference type="PROSITE" id="PS51352">
    <property type="entry name" value="THIOREDOXIN_2"/>
    <property type="match status" value="1"/>
</dbReference>
<comment type="caution">
    <text evidence="20">The sequence shown here is derived from an EMBL/GenBank/DDBJ whole genome shotgun (WGS) entry which is preliminary data.</text>
</comment>
<dbReference type="Pfam" id="PF02683">
    <property type="entry name" value="DsbD_TM"/>
    <property type="match status" value="1"/>
</dbReference>
<evidence type="ECO:0000313" key="21">
    <source>
        <dbReference type="Proteomes" id="UP001166947"/>
    </source>
</evidence>
<evidence type="ECO:0000256" key="1">
    <source>
        <dbReference type="ARBA" id="ARBA00004429"/>
    </source>
</evidence>
<keyword evidence="8 18" id="KW-0201">Cytochrome c-type biogenesis</keyword>
<dbReference type="InterPro" id="IPR036929">
    <property type="entry name" value="DsbDN_sf"/>
</dbReference>
<gene>
    <name evidence="18 20" type="primary">dsbD</name>
    <name evidence="20" type="ORF">NXS09_10375</name>
</gene>
<dbReference type="Gene3D" id="2.60.40.1250">
    <property type="entry name" value="Thiol:disulfide interchange protein DsbD, N-terminal domain"/>
    <property type="match status" value="1"/>
</dbReference>
<dbReference type="InterPro" id="IPR013766">
    <property type="entry name" value="Thioredoxin_domain"/>
</dbReference>
<evidence type="ECO:0000256" key="8">
    <source>
        <dbReference type="ARBA" id="ARBA00022748"/>
    </source>
</evidence>
<dbReference type="InterPro" id="IPR028250">
    <property type="entry name" value="DsbDN"/>
</dbReference>
<feature type="domain" description="Thioredoxin" evidence="19">
    <location>
        <begin position="474"/>
        <end position="607"/>
    </location>
</feature>
<accession>A0ABT2FHH5</accession>
<keyword evidence="10 18" id="KW-1133">Transmembrane helix</keyword>
<comment type="catalytic activity">
    <reaction evidence="17 18">
        <text>[protein]-dithiol + NADP(+) = [protein]-disulfide + NADPH + H(+)</text>
        <dbReference type="Rhea" id="RHEA:18753"/>
        <dbReference type="Rhea" id="RHEA-COMP:10593"/>
        <dbReference type="Rhea" id="RHEA-COMP:10594"/>
        <dbReference type="ChEBI" id="CHEBI:15378"/>
        <dbReference type="ChEBI" id="CHEBI:29950"/>
        <dbReference type="ChEBI" id="CHEBI:50058"/>
        <dbReference type="ChEBI" id="CHEBI:57783"/>
        <dbReference type="ChEBI" id="CHEBI:58349"/>
        <dbReference type="EC" id="1.8.1.8"/>
    </reaction>
</comment>
<dbReference type="InterPro" id="IPR035671">
    <property type="entry name" value="DsbD_gamma"/>
</dbReference>
<keyword evidence="9 18" id="KW-0249">Electron transport</keyword>
<dbReference type="InterPro" id="IPR012336">
    <property type="entry name" value="Thioredoxin-like_fold"/>
</dbReference>
<feature type="disulfide bond" description="Redox-active" evidence="18">
    <location>
        <begin position="125"/>
        <end position="131"/>
    </location>
</feature>
<dbReference type="EMBL" id="JANUXW010000014">
    <property type="protein sequence ID" value="MCS4534693.1"/>
    <property type="molecule type" value="Genomic_DNA"/>
</dbReference>
<reference evidence="20" key="2">
    <citation type="journal article" date="2023" name="Curr. Microbiol.">
        <title>Neisseria montereyensis sp. nov., Isolated from Oropharynx of California Sea Lion (Zalophus californianus): Genomic, Phylogenetic, and Phenotypic Study.</title>
        <authorList>
            <person name="Volokhov D.V."/>
            <person name="Zagorodnyaya T.A."/>
            <person name="Furtak V.A."/>
            <person name="Nattanmai G."/>
            <person name="Randall L."/>
            <person name="Jose S."/>
            <person name="Gao Y."/>
            <person name="Gulland F.M."/>
            <person name="Eisenberg T."/>
            <person name="Delmonte P."/>
            <person name="Blom J."/>
            <person name="Mitchell K.K."/>
        </authorList>
    </citation>
    <scope>NUCLEOTIDE SEQUENCE</scope>
    <source>
        <strain evidence="20">CSL10203-ORH2</strain>
    </source>
</reference>
<keyword evidence="15 18" id="KW-0676">Redox-active center</keyword>
<dbReference type="InterPro" id="IPR022910">
    <property type="entry name" value="Thiol_diS_interchange_DbsD"/>
</dbReference>
<dbReference type="CDD" id="cd02953">
    <property type="entry name" value="DsbDgamma"/>
    <property type="match status" value="1"/>
</dbReference>
<evidence type="ECO:0000256" key="11">
    <source>
        <dbReference type="ARBA" id="ARBA00023002"/>
    </source>
</evidence>
<feature type="signal peptide" evidence="18">
    <location>
        <begin position="1"/>
        <end position="23"/>
    </location>
</feature>
<keyword evidence="11 18" id="KW-0560">Oxidoreductase</keyword>
<dbReference type="NCBIfam" id="NF001419">
    <property type="entry name" value="PRK00293.1"/>
    <property type="match status" value="1"/>
</dbReference>
<dbReference type="Pfam" id="PF11412">
    <property type="entry name" value="DsbD_N"/>
    <property type="match status" value="1"/>
</dbReference>
<comment type="caution">
    <text evidence="18">Lacks conserved residue(s) required for the propagation of feature annotation.</text>
</comment>
<evidence type="ECO:0000313" key="20">
    <source>
        <dbReference type="EMBL" id="MCS4534693.1"/>
    </source>
</evidence>
<comment type="similarity">
    <text evidence="2 18">Belongs to the thioredoxin family. DsbD subfamily.</text>
</comment>
<feature type="transmembrane region" description="Helical" evidence="18">
    <location>
        <begin position="388"/>
        <end position="405"/>
    </location>
</feature>
<feature type="chain" id="PRO_5044935719" description="Thiol:disulfide interchange protein DsbD" evidence="18">
    <location>
        <begin position="24"/>
        <end position="607"/>
    </location>
</feature>
<sequence length="607" mass="65965" precursor="true">MKKILYFLTTLFSMLMLVGNAYAEVDASKLLPVEKAFIPQVNVADEGINVQFAIADGYYLYQSKIMVETDPDGLFGNGQFSPGEEKEDEFFGKQMVYHHAAQVNWPYRHPETVSNYRLVVQYQGCAEVGVCYPPTETTFNINSSGLYQPAVDTQDGANNPFLMSSVSDGLNNNPTESSGSIQNRFKLSWDTLNANLLAFFLAGIGLSFTACMYPLLPIVSSIVVGDKKAGKGRAFALSMVYVQGLALTYTIVGVFAGLTGALLTVWLQQPWVVLAASAIMVVLALSMFGVFTLQLPATIQGYFQERSSKFRGGKMASVFVMGMLSALIVGPCVAPPLAFALGYIGQTGDGVLGGLALYMLALGTGVPLVLIGTFGGHILPKAGSWMNGIKYAFGFILLAVAVYLATPYLPYGFVIALYTLLMLVPAVWLLVNVTKSSGRLKAVSAVLGGVLLVGSVWFAYQSAERQTTTLHHFLTLIPPASETVAGDKHENIYADASLLKAAMQQALKNNPDKPVMLDFYADWCISCKEMAAYTLNQSQVQDAVDMSRFFQIDVTDNTPEHQALLKEYGLFGPPGIFVIHADGSRSDALLGFVKPDAFVQWYRQNEQ</sequence>
<organism evidence="20 21">
    <name type="scientific">Neisseria montereyensis</name>
    <dbReference type="NCBI Taxonomy" id="2973938"/>
    <lineage>
        <taxon>Bacteria</taxon>
        <taxon>Pseudomonadati</taxon>
        <taxon>Pseudomonadota</taxon>
        <taxon>Betaproteobacteria</taxon>
        <taxon>Neisseriales</taxon>
        <taxon>Neisseriaceae</taxon>
        <taxon>Neisseria</taxon>
    </lineage>
</organism>
<dbReference type="PANTHER" id="PTHR32234">
    <property type="entry name" value="THIOL:DISULFIDE INTERCHANGE PROTEIN DSBD"/>
    <property type="match status" value="1"/>
</dbReference>
<feature type="transmembrane region" description="Helical" evidence="18">
    <location>
        <begin position="316"/>
        <end position="344"/>
    </location>
</feature>
<dbReference type="RefSeq" id="WP_259292450.1">
    <property type="nucleotide sequence ID" value="NZ_JANUXW010000014.1"/>
</dbReference>
<evidence type="ECO:0000259" key="19">
    <source>
        <dbReference type="PROSITE" id="PS51352"/>
    </source>
</evidence>
<evidence type="ECO:0000256" key="6">
    <source>
        <dbReference type="ARBA" id="ARBA00022692"/>
    </source>
</evidence>
<keyword evidence="7 18" id="KW-0732">Signal</keyword>
<evidence type="ECO:0000256" key="16">
    <source>
        <dbReference type="ARBA" id="ARBA00047388"/>
    </source>
</evidence>
<keyword evidence="12 18" id="KW-0520">NAD</keyword>
<evidence type="ECO:0000256" key="3">
    <source>
        <dbReference type="ARBA" id="ARBA00022448"/>
    </source>
</evidence>
<dbReference type="EC" id="1.8.1.8" evidence="18"/>
<feature type="transmembrane region" description="Helical" evidence="18">
    <location>
        <begin position="271"/>
        <end position="295"/>
    </location>
</feature>
<keyword evidence="14 18" id="KW-1015">Disulfide bond</keyword>
<evidence type="ECO:0000256" key="10">
    <source>
        <dbReference type="ARBA" id="ARBA00022989"/>
    </source>
</evidence>
<keyword evidence="13 18" id="KW-0472">Membrane</keyword>
<keyword evidence="6 18" id="KW-0812">Transmembrane</keyword>
<comment type="catalytic activity">
    <reaction evidence="16 18">
        <text>[protein]-dithiol + NAD(+) = [protein]-disulfide + NADH + H(+)</text>
        <dbReference type="Rhea" id="RHEA:18749"/>
        <dbReference type="Rhea" id="RHEA-COMP:10593"/>
        <dbReference type="Rhea" id="RHEA-COMP:10594"/>
        <dbReference type="ChEBI" id="CHEBI:15378"/>
        <dbReference type="ChEBI" id="CHEBI:29950"/>
        <dbReference type="ChEBI" id="CHEBI:50058"/>
        <dbReference type="ChEBI" id="CHEBI:57540"/>
        <dbReference type="ChEBI" id="CHEBI:57945"/>
        <dbReference type="EC" id="1.8.1.8"/>
    </reaction>
</comment>
<evidence type="ECO:0000256" key="18">
    <source>
        <dbReference type="HAMAP-Rule" id="MF_00399"/>
    </source>
</evidence>